<reference evidence="2 3" key="1">
    <citation type="submission" date="2016-09" db="EMBL/GenBank/DDBJ databases">
        <title>Extensive genetic diversity and differential bi-allelic expression allows diatom success in the polar Southern Ocean.</title>
        <authorList>
            <consortium name="DOE Joint Genome Institute"/>
            <person name="Mock T."/>
            <person name="Otillar R.P."/>
            <person name="Strauss J."/>
            <person name="Dupont C."/>
            <person name="Frickenhaus S."/>
            <person name="Maumus F."/>
            <person name="Mcmullan M."/>
            <person name="Sanges R."/>
            <person name="Schmutz J."/>
            <person name="Toseland A."/>
            <person name="Valas R."/>
            <person name="Veluchamy A."/>
            <person name="Ward B.J."/>
            <person name="Allen A."/>
            <person name="Barry K."/>
            <person name="Falciatore A."/>
            <person name="Ferrante M."/>
            <person name="Fortunato A.E."/>
            <person name="Gloeckner G."/>
            <person name="Gruber A."/>
            <person name="Hipkin R."/>
            <person name="Janech M."/>
            <person name="Kroth P."/>
            <person name="Leese F."/>
            <person name="Lindquist E."/>
            <person name="Lyon B.R."/>
            <person name="Martin J."/>
            <person name="Mayer C."/>
            <person name="Parker M."/>
            <person name="Quesneville H."/>
            <person name="Raymond J."/>
            <person name="Uhlig C."/>
            <person name="Valentin K.U."/>
            <person name="Worden A.Z."/>
            <person name="Armbrust E.V."/>
            <person name="Bowler C."/>
            <person name="Green B."/>
            <person name="Moulton V."/>
            <person name="Van Oosterhout C."/>
            <person name="Grigoriev I."/>
        </authorList>
    </citation>
    <scope>NUCLEOTIDE SEQUENCE [LARGE SCALE GENOMIC DNA]</scope>
    <source>
        <strain evidence="2 3">CCMP1102</strain>
    </source>
</reference>
<evidence type="ECO:0000313" key="3">
    <source>
        <dbReference type="Proteomes" id="UP000095751"/>
    </source>
</evidence>
<feature type="region of interest" description="Disordered" evidence="1">
    <location>
        <begin position="71"/>
        <end position="90"/>
    </location>
</feature>
<gene>
    <name evidence="2" type="ORF">FRACYDRAFT_244182</name>
</gene>
<accession>A0A1E7F441</accession>
<feature type="region of interest" description="Disordered" evidence="1">
    <location>
        <begin position="24"/>
        <end position="45"/>
    </location>
</feature>
<name>A0A1E7F441_9STRA</name>
<dbReference type="KEGG" id="fcy:FRACYDRAFT_244182"/>
<dbReference type="AlphaFoldDB" id="A0A1E7F441"/>
<organism evidence="2 3">
    <name type="scientific">Fragilariopsis cylindrus CCMP1102</name>
    <dbReference type="NCBI Taxonomy" id="635003"/>
    <lineage>
        <taxon>Eukaryota</taxon>
        <taxon>Sar</taxon>
        <taxon>Stramenopiles</taxon>
        <taxon>Ochrophyta</taxon>
        <taxon>Bacillariophyta</taxon>
        <taxon>Bacillariophyceae</taxon>
        <taxon>Bacillariophycidae</taxon>
        <taxon>Bacillariales</taxon>
        <taxon>Bacillariaceae</taxon>
        <taxon>Fragilariopsis</taxon>
    </lineage>
</organism>
<sequence length="340" mass="36783">MMDNHSAVLPSITSSSALIRPIRVSSTSCQRSTTTTNSNSNSNSNSYKLFSNEILPTPSLLALSAIPSLDSSRSSQSPSPSLSSSPSLSQIAQLPSDNTVIIGKGKVPRKATGNLKLKALVRSKLQDYTNAKSKMVKTSIVSNIYDTIVKSCCCALQSPDTAVVVHSSESKSTESTESSNDAKITKNPPFMRYNGKIYLSVSVSVARKMITSTFRDCLSSKYKSSSKNKAAKRRQANKEKQFQAPMKLHTQSLSRAITFDINHLANNTIKTNAMSTADCATTASPPILSTSQYYLPRIEPFHNEPVMYQFLGPIDTSMFDPIPLPALDCASTSSAPDISM</sequence>
<dbReference type="EMBL" id="KV784364">
    <property type="protein sequence ID" value="OEU12909.1"/>
    <property type="molecule type" value="Genomic_DNA"/>
</dbReference>
<proteinExistence type="predicted"/>
<dbReference type="Proteomes" id="UP000095751">
    <property type="component" value="Unassembled WGS sequence"/>
</dbReference>
<protein>
    <submittedName>
        <fullName evidence="2">Uncharacterized protein</fullName>
    </submittedName>
</protein>
<evidence type="ECO:0000313" key="2">
    <source>
        <dbReference type="EMBL" id="OEU12909.1"/>
    </source>
</evidence>
<feature type="region of interest" description="Disordered" evidence="1">
    <location>
        <begin position="167"/>
        <end position="187"/>
    </location>
</feature>
<feature type="compositionally biased region" description="Low complexity" evidence="1">
    <location>
        <begin position="25"/>
        <end position="45"/>
    </location>
</feature>
<evidence type="ECO:0000256" key="1">
    <source>
        <dbReference type="SAM" id="MobiDB-lite"/>
    </source>
</evidence>
<dbReference type="InParanoid" id="A0A1E7F441"/>
<keyword evidence="3" id="KW-1185">Reference proteome</keyword>